<name>A0ABU8U736_9ACTN</name>
<proteinExistence type="predicted"/>
<evidence type="ECO:0000256" key="1">
    <source>
        <dbReference type="SAM" id="MobiDB-lite"/>
    </source>
</evidence>
<evidence type="ECO:0000313" key="2">
    <source>
        <dbReference type="EMBL" id="MEJ8643683.1"/>
    </source>
</evidence>
<protein>
    <submittedName>
        <fullName evidence="2">Uncharacterized protein</fullName>
    </submittedName>
</protein>
<sequence length="92" mass="9756">MRNRYGTETDTAAAVASTSGRRRPRATAIPAATATGSANHHRASSGRPHATSLHGRHSVRPDRARSWAPNANCPPKPPWISPARCSRAATPP</sequence>
<reference evidence="2 3" key="1">
    <citation type="submission" date="2024-03" db="EMBL/GenBank/DDBJ databases">
        <title>Novel Streptomyces species of biotechnological and ecological value are a feature of Machair soil.</title>
        <authorList>
            <person name="Prole J.R."/>
            <person name="Goodfellow M."/>
            <person name="Allenby N."/>
            <person name="Ward A.C."/>
        </authorList>
    </citation>
    <scope>NUCLEOTIDE SEQUENCE [LARGE SCALE GENOMIC DNA]</scope>
    <source>
        <strain evidence="2 3">MS1.HAVA.3</strain>
    </source>
</reference>
<feature type="compositionally biased region" description="Polar residues" evidence="1">
    <location>
        <begin position="1"/>
        <end position="10"/>
    </location>
</feature>
<feature type="compositionally biased region" description="Low complexity" evidence="1">
    <location>
        <begin position="26"/>
        <end position="35"/>
    </location>
</feature>
<dbReference type="EMBL" id="JBBKAM010000002">
    <property type="protein sequence ID" value="MEJ8643683.1"/>
    <property type="molecule type" value="Genomic_DNA"/>
</dbReference>
<comment type="caution">
    <text evidence="2">The sequence shown here is derived from an EMBL/GenBank/DDBJ whole genome shotgun (WGS) entry which is preliminary data.</text>
</comment>
<dbReference type="Proteomes" id="UP001382904">
    <property type="component" value="Unassembled WGS sequence"/>
</dbReference>
<accession>A0ABU8U736</accession>
<feature type="region of interest" description="Disordered" evidence="1">
    <location>
        <begin position="1"/>
        <end position="92"/>
    </location>
</feature>
<keyword evidence="3" id="KW-1185">Reference proteome</keyword>
<organism evidence="2 3">
    <name type="scientific">Streptomyces caledonius</name>
    <dbReference type="NCBI Taxonomy" id="3134107"/>
    <lineage>
        <taxon>Bacteria</taxon>
        <taxon>Bacillati</taxon>
        <taxon>Actinomycetota</taxon>
        <taxon>Actinomycetes</taxon>
        <taxon>Kitasatosporales</taxon>
        <taxon>Streptomycetaceae</taxon>
        <taxon>Streptomyces</taxon>
    </lineage>
</organism>
<gene>
    <name evidence="2" type="ORF">WKI68_24550</name>
</gene>
<evidence type="ECO:0000313" key="3">
    <source>
        <dbReference type="Proteomes" id="UP001382904"/>
    </source>
</evidence>